<dbReference type="EMBL" id="JAGFBS010000009">
    <property type="protein sequence ID" value="KAG6377626.1"/>
    <property type="molecule type" value="Genomic_DNA"/>
</dbReference>
<feature type="region of interest" description="Disordered" evidence="1">
    <location>
        <begin position="29"/>
        <end position="80"/>
    </location>
</feature>
<keyword evidence="3" id="KW-1185">Reference proteome</keyword>
<sequence>MAAVGLGTCRSWSSKANVWPTVRSRSYAAMAVKSKQKPSGSQTSPTPRGRDTSSPKGELQSSDGQAKKSKSPSSLESAAEQNLRAMESMKRFTKMYATADVWGTEMASLDVEIPYDLRLMFRSLTTEPMFAPSKFSDIWYGIKYNTSNWMKNSYSMFVMAKANAFPGRNVVLRVKTLGRILSIRNNSPDALLAPLRQIALDTYRKVNTSVARGHEGTVKEFTSGPFQGKTIKAMRRRERGQAWAWSITSDVSDATLFPKSKKRRAPTPVDIVSVRAGEVYTENAEPANGHRLLIQALVKFNTTQRIDIIDKRGQAVNSDLAGPRKVVQYLLLEKVGWYDTPWKIKDQLHKA</sequence>
<reference evidence="2" key="1">
    <citation type="submission" date="2021-03" db="EMBL/GenBank/DDBJ databases">
        <title>Evolutionary innovations through gain and loss of genes in the ectomycorrhizal Boletales.</title>
        <authorList>
            <person name="Wu G."/>
            <person name="Miyauchi S."/>
            <person name="Morin E."/>
            <person name="Yang Z.-L."/>
            <person name="Xu J."/>
            <person name="Martin F.M."/>
        </authorList>
    </citation>
    <scope>NUCLEOTIDE SEQUENCE</scope>
    <source>
        <strain evidence="2">BR01</strain>
    </source>
</reference>
<proteinExistence type="predicted"/>
<dbReference type="OrthoDB" id="19619at2759"/>
<protein>
    <recommendedName>
        <fullName evidence="4">Tim44-like domain-containing protein</fullName>
    </recommendedName>
</protein>
<evidence type="ECO:0000256" key="1">
    <source>
        <dbReference type="SAM" id="MobiDB-lite"/>
    </source>
</evidence>
<evidence type="ECO:0008006" key="4">
    <source>
        <dbReference type="Google" id="ProtNLM"/>
    </source>
</evidence>
<feature type="compositionally biased region" description="Polar residues" evidence="1">
    <location>
        <begin position="54"/>
        <end position="64"/>
    </location>
</feature>
<feature type="compositionally biased region" description="Polar residues" evidence="1">
    <location>
        <begin position="71"/>
        <end position="80"/>
    </location>
</feature>
<dbReference type="AlphaFoldDB" id="A0A8I3AA71"/>
<organism evidence="2 3">
    <name type="scientific">Boletus reticuloceps</name>
    <dbReference type="NCBI Taxonomy" id="495285"/>
    <lineage>
        <taxon>Eukaryota</taxon>
        <taxon>Fungi</taxon>
        <taxon>Dikarya</taxon>
        <taxon>Basidiomycota</taxon>
        <taxon>Agaricomycotina</taxon>
        <taxon>Agaricomycetes</taxon>
        <taxon>Agaricomycetidae</taxon>
        <taxon>Boletales</taxon>
        <taxon>Boletineae</taxon>
        <taxon>Boletaceae</taxon>
        <taxon>Boletoideae</taxon>
        <taxon>Boletus</taxon>
    </lineage>
</organism>
<accession>A0A8I3AA71</accession>
<feature type="compositionally biased region" description="Polar residues" evidence="1">
    <location>
        <begin position="37"/>
        <end position="47"/>
    </location>
</feature>
<dbReference type="Proteomes" id="UP000683000">
    <property type="component" value="Unassembled WGS sequence"/>
</dbReference>
<gene>
    <name evidence="2" type="ORF">JVT61DRAFT_15444</name>
</gene>
<name>A0A8I3AA71_9AGAM</name>
<dbReference type="Gene3D" id="3.10.450.240">
    <property type="match status" value="1"/>
</dbReference>
<evidence type="ECO:0000313" key="3">
    <source>
        <dbReference type="Proteomes" id="UP000683000"/>
    </source>
</evidence>
<comment type="caution">
    <text evidence="2">The sequence shown here is derived from an EMBL/GenBank/DDBJ whole genome shotgun (WGS) entry which is preliminary data.</text>
</comment>
<evidence type="ECO:0000313" key="2">
    <source>
        <dbReference type="EMBL" id="KAG6377626.1"/>
    </source>
</evidence>